<accession>A0A5M6DIQ5</accession>
<dbReference type="InterPro" id="IPR052173">
    <property type="entry name" value="Beta-lactam_resp_regulator"/>
</dbReference>
<feature type="transmembrane region" description="Helical" evidence="1">
    <location>
        <begin position="276"/>
        <end position="295"/>
    </location>
</feature>
<feature type="transmembrane region" description="Helical" evidence="1">
    <location>
        <begin position="99"/>
        <end position="120"/>
    </location>
</feature>
<comment type="caution">
    <text evidence="3">The sequence shown here is derived from an EMBL/GenBank/DDBJ whole genome shotgun (WGS) entry which is preliminary data.</text>
</comment>
<name>A0A5M6DIQ5_9BACT</name>
<dbReference type="EMBL" id="VWSF01000005">
    <property type="protein sequence ID" value="KAA5547444.1"/>
    <property type="molecule type" value="Genomic_DNA"/>
</dbReference>
<evidence type="ECO:0000259" key="2">
    <source>
        <dbReference type="Pfam" id="PF05569"/>
    </source>
</evidence>
<feature type="transmembrane region" description="Helical" evidence="1">
    <location>
        <begin position="37"/>
        <end position="57"/>
    </location>
</feature>
<dbReference type="Proteomes" id="UP000323426">
    <property type="component" value="Unassembled WGS sequence"/>
</dbReference>
<evidence type="ECO:0000256" key="1">
    <source>
        <dbReference type="SAM" id="Phobius"/>
    </source>
</evidence>
<dbReference type="Pfam" id="PF05569">
    <property type="entry name" value="Peptidase_M56"/>
    <property type="match status" value="1"/>
</dbReference>
<evidence type="ECO:0000313" key="4">
    <source>
        <dbReference type="Proteomes" id="UP000323426"/>
    </source>
</evidence>
<reference evidence="3 4" key="1">
    <citation type="submission" date="2019-09" db="EMBL/GenBank/DDBJ databases">
        <title>Genome sequence and assembly of Adhaeribacter sp.</title>
        <authorList>
            <person name="Chhetri G."/>
        </authorList>
    </citation>
    <scope>NUCLEOTIDE SEQUENCE [LARGE SCALE GENOMIC DNA]</scope>
    <source>
        <strain evidence="3 4">DK36</strain>
    </source>
</reference>
<dbReference type="CDD" id="cd07341">
    <property type="entry name" value="M56_BlaR1_MecR1_like"/>
    <property type="match status" value="1"/>
</dbReference>
<feature type="transmembrane region" description="Helical" evidence="1">
    <location>
        <begin position="6"/>
        <end position="25"/>
    </location>
</feature>
<feature type="transmembrane region" description="Helical" evidence="1">
    <location>
        <begin position="141"/>
        <end position="159"/>
    </location>
</feature>
<dbReference type="PANTHER" id="PTHR34978">
    <property type="entry name" value="POSSIBLE SENSOR-TRANSDUCER PROTEIN BLAR"/>
    <property type="match status" value="1"/>
</dbReference>
<feature type="domain" description="Peptidase M56" evidence="2">
    <location>
        <begin position="166"/>
        <end position="266"/>
    </location>
</feature>
<keyword evidence="4" id="KW-1185">Reference proteome</keyword>
<keyword evidence="1" id="KW-0812">Transmembrane</keyword>
<evidence type="ECO:0000313" key="3">
    <source>
        <dbReference type="EMBL" id="KAA5547444.1"/>
    </source>
</evidence>
<sequence length="534" mass="60004">MNNLLQYLAESSLALLLFYAVYVLLLSRQTCFTFNRFYLLAALAFSLVIPFLELPAWPTEPTLPANAMLVQVQPAGTVYQAPIMTITPTEAKTLNLGPWLYGIYAIGVLAAIIFFCCQFLKLYTFIYSHAAEGYYWQRIKIIPTHGEMATFSFLHYILFDNSQPHTPTEKRLILQHEQAHLAQKHTFDILYLKILTIIFWFNPLLYFYKKALESTHEYLADAAVLKEEAIDTYATLLVNQVFHRTSSSFGNFFHLHQSLLLKRLTMMKKFNSPFSLIRPLLAIPVICIIAGALAANRPVSIPDLMPVSEINESSAFPNPADKRNIFTQSAANAGTSDDEISEPSFPNGKEQLYRFLLQHLKFKPEAFGKDAVRGTVVSIKIDKEGNPENTFAENEDLINQEINRVIRLMPRWIPAYQDGKALNSKYELQLLIDRKAKHSVITPNKLAKNGSLNAEGIPTFVSDIIHLGLNPVTGTPKNFLNQEAIVVGEITEPTFPGGQAAMERYFKENLNLGKVVGNELAKAKEFGFGSAGAQ</sequence>
<protein>
    <submittedName>
        <fullName evidence="3">M56 family metallopeptidase</fullName>
    </submittedName>
</protein>
<keyword evidence="1" id="KW-0472">Membrane</keyword>
<dbReference type="RefSeq" id="WP_150088056.1">
    <property type="nucleotide sequence ID" value="NZ_VWSF01000005.1"/>
</dbReference>
<dbReference type="InterPro" id="IPR008756">
    <property type="entry name" value="Peptidase_M56"/>
</dbReference>
<organism evidence="3 4">
    <name type="scientific">Adhaeribacter rhizoryzae</name>
    <dbReference type="NCBI Taxonomy" id="2607907"/>
    <lineage>
        <taxon>Bacteria</taxon>
        <taxon>Pseudomonadati</taxon>
        <taxon>Bacteroidota</taxon>
        <taxon>Cytophagia</taxon>
        <taxon>Cytophagales</taxon>
        <taxon>Hymenobacteraceae</taxon>
        <taxon>Adhaeribacter</taxon>
    </lineage>
</organism>
<dbReference type="PANTHER" id="PTHR34978:SF3">
    <property type="entry name" value="SLR0241 PROTEIN"/>
    <property type="match status" value="1"/>
</dbReference>
<keyword evidence="1" id="KW-1133">Transmembrane helix</keyword>
<dbReference type="AlphaFoldDB" id="A0A5M6DIQ5"/>
<gene>
    <name evidence="3" type="ORF">F0145_08955</name>
</gene>
<feature type="transmembrane region" description="Helical" evidence="1">
    <location>
        <begin position="189"/>
        <end position="208"/>
    </location>
</feature>
<proteinExistence type="predicted"/>